<gene>
    <name evidence="3" type="ORF">GCM10009069_23750</name>
</gene>
<dbReference type="GO" id="GO:0000160">
    <property type="term" value="P:phosphorelay signal transduction system"/>
    <property type="evidence" value="ECO:0007669"/>
    <property type="project" value="InterPro"/>
</dbReference>
<dbReference type="AlphaFoldDB" id="A0A8J3CRS4"/>
<reference evidence="3" key="1">
    <citation type="journal article" date="2014" name="Int. J. Syst. Evol. Microbiol.">
        <title>Complete genome sequence of Corynebacterium casei LMG S-19264T (=DSM 44701T), isolated from a smear-ripened cheese.</title>
        <authorList>
            <consortium name="US DOE Joint Genome Institute (JGI-PGF)"/>
            <person name="Walter F."/>
            <person name="Albersmeier A."/>
            <person name="Kalinowski J."/>
            <person name="Ruckert C."/>
        </authorList>
    </citation>
    <scope>NUCLEOTIDE SEQUENCE</scope>
    <source>
        <strain evidence="3">KCTC 32513</strain>
    </source>
</reference>
<keyword evidence="1" id="KW-0597">Phosphoprotein</keyword>
<reference evidence="3" key="2">
    <citation type="submission" date="2020-09" db="EMBL/GenBank/DDBJ databases">
        <authorList>
            <person name="Sun Q."/>
            <person name="Kim S."/>
        </authorList>
    </citation>
    <scope>NUCLEOTIDE SEQUENCE</scope>
    <source>
        <strain evidence="3">KCTC 32513</strain>
    </source>
</reference>
<dbReference type="PROSITE" id="PS50110">
    <property type="entry name" value="RESPONSE_REGULATORY"/>
    <property type="match status" value="1"/>
</dbReference>
<comment type="caution">
    <text evidence="3">The sequence shown here is derived from an EMBL/GenBank/DDBJ whole genome shotgun (WGS) entry which is preliminary data.</text>
</comment>
<proteinExistence type="predicted"/>
<evidence type="ECO:0000313" key="3">
    <source>
        <dbReference type="EMBL" id="GHB00173.1"/>
    </source>
</evidence>
<name>A0A8J3CRS4_9PROT</name>
<protein>
    <recommendedName>
        <fullName evidence="2">Response regulatory domain-containing protein</fullName>
    </recommendedName>
</protein>
<evidence type="ECO:0000256" key="1">
    <source>
        <dbReference type="PROSITE-ProRule" id="PRU00169"/>
    </source>
</evidence>
<dbReference type="InterPro" id="IPR001789">
    <property type="entry name" value="Sig_transdc_resp-reg_receiver"/>
</dbReference>
<sequence>MFSVLLIDDDLSEEAIVRRILKSLTKGNFELDYSAWCSEATDHLNRRHYDLVLLDNRLSNRITARLSAPTLKQTKHPSPIAIMSNDIDPLYLSSPSILGVDFIFNKINLIEFLSDRISYAGMNGTELAFDKAG</sequence>
<feature type="modified residue" description="4-aspartylphosphate" evidence="1">
    <location>
        <position position="55"/>
    </location>
</feature>
<feature type="domain" description="Response regulatory" evidence="2">
    <location>
        <begin position="3"/>
        <end position="121"/>
    </location>
</feature>
<evidence type="ECO:0000313" key="4">
    <source>
        <dbReference type="Proteomes" id="UP000634004"/>
    </source>
</evidence>
<dbReference type="RefSeq" id="WP_189498721.1">
    <property type="nucleotide sequence ID" value="NZ_BMZH01000010.1"/>
</dbReference>
<dbReference type="InterPro" id="IPR011006">
    <property type="entry name" value="CheY-like_superfamily"/>
</dbReference>
<dbReference type="SUPFAM" id="SSF52172">
    <property type="entry name" value="CheY-like"/>
    <property type="match status" value="1"/>
</dbReference>
<dbReference type="EMBL" id="BMZH01000010">
    <property type="protein sequence ID" value="GHB00173.1"/>
    <property type="molecule type" value="Genomic_DNA"/>
</dbReference>
<dbReference type="Proteomes" id="UP000634004">
    <property type="component" value="Unassembled WGS sequence"/>
</dbReference>
<accession>A0A8J3CRS4</accession>
<dbReference type="Gene3D" id="3.40.50.2300">
    <property type="match status" value="1"/>
</dbReference>
<evidence type="ECO:0000259" key="2">
    <source>
        <dbReference type="PROSITE" id="PS50110"/>
    </source>
</evidence>
<keyword evidence="4" id="KW-1185">Reference proteome</keyword>
<organism evidence="3 4">
    <name type="scientific">Algimonas arctica</name>
    <dbReference type="NCBI Taxonomy" id="1479486"/>
    <lineage>
        <taxon>Bacteria</taxon>
        <taxon>Pseudomonadati</taxon>
        <taxon>Pseudomonadota</taxon>
        <taxon>Alphaproteobacteria</taxon>
        <taxon>Maricaulales</taxon>
        <taxon>Robiginitomaculaceae</taxon>
        <taxon>Algimonas</taxon>
    </lineage>
</organism>